<dbReference type="SUPFAM" id="SSF55681">
    <property type="entry name" value="Class II aaRS and biotin synthetases"/>
    <property type="match status" value="1"/>
</dbReference>
<dbReference type="InterPro" id="IPR006195">
    <property type="entry name" value="aa-tRNA-synth_II"/>
</dbReference>
<accession>A0AAU7QQV5</accession>
<evidence type="ECO:0000256" key="7">
    <source>
        <dbReference type="ARBA" id="ARBA00049255"/>
    </source>
</evidence>
<comment type="catalytic activity">
    <reaction evidence="7">
        <text>tRNA(Phe) + L-phenylalanine + ATP = L-phenylalanyl-tRNA(Phe) + AMP + diphosphate + H(+)</text>
        <dbReference type="Rhea" id="RHEA:19413"/>
        <dbReference type="Rhea" id="RHEA-COMP:9668"/>
        <dbReference type="Rhea" id="RHEA-COMP:9699"/>
        <dbReference type="ChEBI" id="CHEBI:15378"/>
        <dbReference type="ChEBI" id="CHEBI:30616"/>
        <dbReference type="ChEBI" id="CHEBI:33019"/>
        <dbReference type="ChEBI" id="CHEBI:58095"/>
        <dbReference type="ChEBI" id="CHEBI:78442"/>
        <dbReference type="ChEBI" id="CHEBI:78531"/>
        <dbReference type="ChEBI" id="CHEBI:456215"/>
        <dbReference type="EC" id="6.1.1.20"/>
    </reaction>
</comment>
<dbReference type="PROSITE" id="PS50862">
    <property type="entry name" value="AA_TRNA_LIGASE_II"/>
    <property type="match status" value="1"/>
</dbReference>
<evidence type="ECO:0000313" key="9">
    <source>
        <dbReference type="EMBL" id="XBT18346.1"/>
    </source>
</evidence>
<evidence type="ECO:0000256" key="5">
    <source>
        <dbReference type="ARBA" id="ARBA00022917"/>
    </source>
</evidence>
<protein>
    <recommendedName>
        <fullName evidence="1">phenylalanine--tRNA ligase</fullName>
        <ecNumber evidence="1">6.1.1.20</ecNumber>
    </recommendedName>
</protein>
<dbReference type="GO" id="GO:0005737">
    <property type="term" value="C:cytoplasm"/>
    <property type="evidence" value="ECO:0007669"/>
    <property type="project" value="TreeGrafter"/>
</dbReference>
<keyword evidence="4" id="KW-0067">ATP-binding</keyword>
<evidence type="ECO:0000256" key="2">
    <source>
        <dbReference type="ARBA" id="ARBA00022598"/>
    </source>
</evidence>
<dbReference type="EC" id="6.1.1.20" evidence="1"/>
<dbReference type="Pfam" id="PF01409">
    <property type="entry name" value="tRNA-synt_2d"/>
    <property type="match status" value="1"/>
</dbReference>
<evidence type="ECO:0000256" key="4">
    <source>
        <dbReference type="ARBA" id="ARBA00022840"/>
    </source>
</evidence>
<organism evidence="9">
    <name type="scientific">Candidatus Shikimatogenerans sp. Tduv</name>
    <dbReference type="NCBI Taxonomy" id="3158567"/>
    <lineage>
        <taxon>Bacteria</taxon>
        <taxon>Pseudomonadati</taxon>
        <taxon>Bacteroidota</taxon>
        <taxon>Flavobacteriia</taxon>
        <taxon>Flavobacteriales</taxon>
        <taxon>Candidatus Shikimatogenerans</taxon>
    </lineage>
</organism>
<keyword evidence="2 9" id="KW-0436">Ligase</keyword>
<keyword evidence="6" id="KW-0030">Aminoacyl-tRNA synthetase</keyword>
<dbReference type="EMBL" id="CP157894">
    <property type="protein sequence ID" value="XBT18346.1"/>
    <property type="molecule type" value="Genomic_DNA"/>
</dbReference>
<evidence type="ECO:0000256" key="1">
    <source>
        <dbReference type="ARBA" id="ARBA00012814"/>
    </source>
</evidence>
<dbReference type="GO" id="GO:0000049">
    <property type="term" value="F:tRNA binding"/>
    <property type="evidence" value="ECO:0007669"/>
    <property type="project" value="InterPro"/>
</dbReference>
<dbReference type="PANTHER" id="PTHR11538">
    <property type="entry name" value="PHENYLALANYL-TRNA SYNTHETASE"/>
    <property type="match status" value="1"/>
</dbReference>
<dbReference type="GO" id="GO:0004826">
    <property type="term" value="F:phenylalanine-tRNA ligase activity"/>
    <property type="evidence" value="ECO:0007669"/>
    <property type="project" value="UniProtKB-EC"/>
</dbReference>
<dbReference type="Gene3D" id="3.30.930.10">
    <property type="entry name" value="Bira Bifunctional Protein, Domain 2"/>
    <property type="match status" value="1"/>
</dbReference>
<dbReference type="AlphaFoldDB" id="A0AAU7QQV5"/>
<evidence type="ECO:0000259" key="8">
    <source>
        <dbReference type="PROSITE" id="PS50862"/>
    </source>
</evidence>
<dbReference type="GO" id="GO:0006432">
    <property type="term" value="P:phenylalanyl-tRNA aminoacylation"/>
    <property type="evidence" value="ECO:0007669"/>
    <property type="project" value="TreeGrafter"/>
</dbReference>
<feature type="domain" description="Aminoacyl-transfer RNA synthetases class-II family profile" evidence="8">
    <location>
        <begin position="171"/>
        <end position="288"/>
    </location>
</feature>
<sequence length="312" mass="38091">MNIFLLKNKYYKKYYKLYKKKKKKINIDEYKNMKKKLLFLLKKNITLKNKKKIGLLINYFKIKKKIKKKKNIYEYNFITQKKYDNIGNIHPINIILNKIINIFLKLNFLIYEDKEIKNKWDNFISLNINNNHPSINKHDTYFINKYKVLRTHMTSFYNNFFNKYYKKKNIKVISFGKVYRNETLSNKSSCMFYQLDGLCINKNITYSKFLNIILYIYKNIFKNIPFRIRKSYFPFTNLSIEIDVFYNNKWIEILGGGILNNNILKNFNINNNYKGYAFGLGIDRILMIKYNIKDIRLLYNNNIFFLKKFNIF</sequence>
<keyword evidence="5" id="KW-0648">Protein biosynthesis</keyword>
<proteinExistence type="predicted"/>
<gene>
    <name evidence="9" type="ORF">ABNO50_00785</name>
</gene>
<dbReference type="PANTHER" id="PTHR11538:SF41">
    <property type="entry name" value="PHENYLALANINE--TRNA LIGASE, MITOCHONDRIAL"/>
    <property type="match status" value="1"/>
</dbReference>
<dbReference type="GO" id="GO:0005524">
    <property type="term" value="F:ATP binding"/>
    <property type="evidence" value="ECO:0007669"/>
    <property type="project" value="UniProtKB-KW"/>
</dbReference>
<evidence type="ECO:0000256" key="6">
    <source>
        <dbReference type="ARBA" id="ARBA00023146"/>
    </source>
</evidence>
<name>A0AAU7QQV5_9FLAO</name>
<reference evidence="9" key="1">
    <citation type="submission" date="2024-06" db="EMBL/GenBank/DDBJ databases">
        <title>Diversity, functionality, and evolutionary history of bacterial symbionts in false click beetles (Coleoptera, Throscidae).</title>
        <authorList>
            <person name="Wierz J.C."/>
            <person name="Malm H."/>
            <person name="Kaltenpoth M."/>
            <person name="Engl T."/>
        </authorList>
    </citation>
    <scope>NUCLEOTIDE SEQUENCE</scope>
    <source>
        <strain evidence="9">Tduv</strain>
    </source>
</reference>
<dbReference type="InterPro" id="IPR002319">
    <property type="entry name" value="Phenylalanyl-tRNA_Synthase"/>
</dbReference>
<evidence type="ECO:0000256" key="3">
    <source>
        <dbReference type="ARBA" id="ARBA00022741"/>
    </source>
</evidence>
<dbReference type="InterPro" id="IPR045864">
    <property type="entry name" value="aa-tRNA-synth_II/BPL/LPL"/>
</dbReference>
<keyword evidence="3" id="KW-0547">Nucleotide-binding</keyword>